<evidence type="ECO:0000256" key="3">
    <source>
        <dbReference type="ARBA" id="ARBA00022729"/>
    </source>
</evidence>
<evidence type="ECO:0000256" key="1">
    <source>
        <dbReference type="ARBA" id="ARBA00009500"/>
    </source>
</evidence>
<keyword evidence="8" id="KW-1185">Reference proteome</keyword>
<reference evidence="7" key="1">
    <citation type="submission" date="2025-08" db="UniProtKB">
        <authorList>
            <consortium name="Ensembl"/>
        </authorList>
    </citation>
    <scope>IDENTIFICATION</scope>
</reference>
<dbReference type="InterPro" id="IPR000215">
    <property type="entry name" value="Serpin_fam"/>
</dbReference>
<dbReference type="InterPro" id="IPR036186">
    <property type="entry name" value="Serpin_sf"/>
</dbReference>
<comment type="similarity">
    <text evidence="1">Belongs to the serpin family.</text>
</comment>
<dbReference type="InterPro" id="IPR042178">
    <property type="entry name" value="Serpin_sf_1"/>
</dbReference>
<evidence type="ECO:0000313" key="8">
    <source>
        <dbReference type="Proteomes" id="UP000694421"/>
    </source>
</evidence>
<keyword evidence="2" id="KW-0646">Protease inhibitor</keyword>
<name>A0A8D0BYA5_SALMN</name>
<dbReference type="OMA" id="HENCTEA"/>
<protein>
    <recommendedName>
        <fullName evidence="6">Serpin domain-containing protein</fullName>
    </recommendedName>
</protein>
<keyword evidence="4" id="KW-0722">Serine protease inhibitor</keyword>
<dbReference type="AlphaFoldDB" id="A0A8D0BYA5"/>
<dbReference type="InterPro" id="IPR023796">
    <property type="entry name" value="Serpin_dom"/>
</dbReference>
<organism evidence="7 8">
    <name type="scientific">Salvator merianae</name>
    <name type="common">Argentine black and white tegu</name>
    <name type="synonym">Tupinambis merianae</name>
    <dbReference type="NCBI Taxonomy" id="96440"/>
    <lineage>
        <taxon>Eukaryota</taxon>
        <taxon>Metazoa</taxon>
        <taxon>Chordata</taxon>
        <taxon>Craniata</taxon>
        <taxon>Vertebrata</taxon>
        <taxon>Euteleostomi</taxon>
        <taxon>Lepidosauria</taxon>
        <taxon>Squamata</taxon>
        <taxon>Bifurcata</taxon>
        <taxon>Unidentata</taxon>
        <taxon>Episquamata</taxon>
        <taxon>Laterata</taxon>
        <taxon>Teiioidea</taxon>
        <taxon>Teiidae</taxon>
        <taxon>Salvator</taxon>
    </lineage>
</organism>
<keyword evidence="5" id="KW-0325">Glycoprotein</keyword>
<keyword evidence="3" id="KW-0732">Signal</keyword>
<dbReference type="Proteomes" id="UP000694421">
    <property type="component" value="Unplaced"/>
</dbReference>
<dbReference type="Gene3D" id="2.10.310.10">
    <property type="entry name" value="Serpins superfamily"/>
    <property type="match status" value="1"/>
</dbReference>
<sequence>MRIAVHVLLQLQPPNFTWNSWGTPGTNVPVWVIIFEISTSYSLKEALGKLHITDVFSNHADLSGITEQTQLKLSKASHKAVVNIDERGTTASAATTLVGVPLSWSPPTVFNHPFLVLIIETKTNNILFLGSIANPKEH</sequence>
<feature type="domain" description="Serpin" evidence="6">
    <location>
        <begin position="32"/>
        <end position="135"/>
    </location>
</feature>
<evidence type="ECO:0000313" key="7">
    <source>
        <dbReference type="Ensembl" id="ENSSMRP00000017850.1"/>
    </source>
</evidence>
<dbReference type="GO" id="GO:0005615">
    <property type="term" value="C:extracellular space"/>
    <property type="evidence" value="ECO:0007669"/>
    <property type="project" value="InterPro"/>
</dbReference>
<accession>A0A8D0BYA5</accession>
<dbReference type="GeneTree" id="ENSGT00940000160877"/>
<evidence type="ECO:0000256" key="4">
    <source>
        <dbReference type="ARBA" id="ARBA00022900"/>
    </source>
</evidence>
<reference evidence="7" key="2">
    <citation type="submission" date="2025-09" db="UniProtKB">
        <authorList>
            <consortium name="Ensembl"/>
        </authorList>
    </citation>
    <scope>IDENTIFICATION</scope>
</reference>
<evidence type="ECO:0000259" key="6">
    <source>
        <dbReference type="Pfam" id="PF00079"/>
    </source>
</evidence>
<dbReference type="Gene3D" id="3.30.497.10">
    <property type="entry name" value="Antithrombin, subunit I, domain 2"/>
    <property type="match status" value="1"/>
</dbReference>
<proteinExistence type="inferred from homology"/>
<evidence type="ECO:0000256" key="5">
    <source>
        <dbReference type="ARBA" id="ARBA00023180"/>
    </source>
</evidence>
<dbReference type="Ensembl" id="ENSSMRT00000020897.1">
    <property type="protein sequence ID" value="ENSSMRP00000017850.1"/>
    <property type="gene ID" value="ENSSMRG00000013921.1"/>
</dbReference>
<dbReference type="GO" id="GO:0004867">
    <property type="term" value="F:serine-type endopeptidase inhibitor activity"/>
    <property type="evidence" value="ECO:0007669"/>
    <property type="project" value="UniProtKB-KW"/>
</dbReference>
<evidence type="ECO:0000256" key="2">
    <source>
        <dbReference type="ARBA" id="ARBA00022690"/>
    </source>
</evidence>
<dbReference type="PANTHER" id="PTHR11461:SF165">
    <property type="entry name" value="ALPHA-1-ANTITRYPSIN"/>
    <property type="match status" value="1"/>
</dbReference>
<dbReference type="PANTHER" id="PTHR11461">
    <property type="entry name" value="SERINE PROTEASE INHIBITOR, SERPIN"/>
    <property type="match status" value="1"/>
</dbReference>
<dbReference type="Pfam" id="PF00079">
    <property type="entry name" value="Serpin"/>
    <property type="match status" value="1"/>
</dbReference>
<dbReference type="SUPFAM" id="SSF56574">
    <property type="entry name" value="Serpins"/>
    <property type="match status" value="1"/>
</dbReference>